<dbReference type="RefSeq" id="WP_166214677.1">
    <property type="nucleotide sequence ID" value="NZ_CP088285.1"/>
</dbReference>
<comment type="caution">
    <text evidence="1">The sequence shown here is derived from an EMBL/GenBank/DDBJ whole genome shotgun (WGS) entry which is preliminary data.</text>
</comment>
<protein>
    <submittedName>
        <fullName evidence="1">Uncharacterized protein</fullName>
    </submittedName>
</protein>
<evidence type="ECO:0000313" key="1">
    <source>
        <dbReference type="EMBL" id="NVI47958.1"/>
    </source>
</evidence>
<name>A0A973W5H0_9BRAD</name>
<dbReference type="AlphaFoldDB" id="A0A973W5H0"/>
<reference evidence="1" key="1">
    <citation type="submission" date="2020-06" db="EMBL/GenBank/DDBJ databases">
        <title>Whole Genome Sequence of Bradyrhizobium sp. Strain 1S1.</title>
        <authorList>
            <person name="Bromfield E.S.P."/>
            <person name="Cloutier S."/>
        </authorList>
    </citation>
    <scope>NUCLEOTIDE SEQUENCE [LARGE SCALE GENOMIC DNA]</scope>
    <source>
        <strain evidence="1">1S1</strain>
    </source>
</reference>
<organism evidence="1">
    <name type="scientific">Bradyrhizobium septentrionale</name>
    <dbReference type="NCBI Taxonomy" id="1404411"/>
    <lineage>
        <taxon>Bacteria</taxon>
        <taxon>Pseudomonadati</taxon>
        <taxon>Pseudomonadota</taxon>
        <taxon>Alphaproteobacteria</taxon>
        <taxon>Hyphomicrobiales</taxon>
        <taxon>Nitrobacteraceae</taxon>
        <taxon>Bradyrhizobium</taxon>
    </lineage>
</organism>
<accession>A0A973W5H0</accession>
<gene>
    <name evidence="1" type="ORF">HAP48_034400</name>
</gene>
<proteinExistence type="predicted"/>
<dbReference type="EMBL" id="JAAOLE020000001">
    <property type="protein sequence ID" value="NVI47958.1"/>
    <property type="molecule type" value="Genomic_DNA"/>
</dbReference>
<sequence length="207" mass="23255">MATAVGFDTIFTARSKRCQASGSSSISRISDFFAMPDTDLKALYAAVGRAISEWETLEAHLSYTYSIFEGRPVDSALLRDYGREARIFRTRMEAVRASAEKYFQSHPNQEQEARFEALVSKAEELSTLRNRIAHGMVMGQQASPGQTLYSLIPPSHGFHHLTKKDGGESYSYDSKEIEAHTDSFIKLATDVQKFNHERHPPYGARNP</sequence>